<gene>
    <name evidence="3" type="ORF">KKC1_01820</name>
</gene>
<reference evidence="4" key="1">
    <citation type="journal article" date="2017" name="Appl. Environ. Microbiol.">
        <title>Genomic analysis of Calderihabitans maritimus KKC1, a thermophilic hydrogenogenic carboxydotrophic bacterium isolated from marine sediment.</title>
        <authorList>
            <person name="Omae K."/>
            <person name="Yoneda Y."/>
            <person name="Fukuyama Y."/>
            <person name="Yoshida T."/>
            <person name="Sako Y."/>
        </authorList>
    </citation>
    <scope>NUCLEOTIDE SEQUENCE [LARGE SCALE GENOMIC DNA]</scope>
    <source>
        <strain evidence="4">KKC1</strain>
    </source>
</reference>
<feature type="active site" description="Nucleophile and sulfur donor" evidence="1">
    <location>
        <position position="177"/>
    </location>
</feature>
<evidence type="ECO:0000256" key="1">
    <source>
        <dbReference type="PIRSR" id="PIRSR006661-1"/>
    </source>
</evidence>
<dbReference type="PANTHER" id="PTHR43169">
    <property type="entry name" value="EXSB FAMILY PROTEIN"/>
    <property type="match status" value="1"/>
</dbReference>
<dbReference type="Proteomes" id="UP000197032">
    <property type="component" value="Unassembled WGS sequence"/>
</dbReference>
<dbReference type="InterPro" id="IPR052188">
    <property type="entry name" value="Ni-pincer_cofactor_biosynth"/>
</dbReference>
<keyword evidence="4" id="KW-1185">Reference proteome</keyword>
<organism evidence="3 4">
    <name type="scientific">Calderihabitans maritimus</name>
    <dbReference type="NCBI Taxonomy" id="1246530"/>
    <lineage>
        <taxon>Bacteria</taxon>
        <taxon>Bacillati</taxon>
        <taxon>Bacillota</taxon>
        <taxon>Clostridia</taxon>
        <taxon>Neomoorellales</taxon>
        <taxon>Calderihabitantaceae</taxon>
        <taxon>Calderihabitans</taxon>
    </lineage>
</organism>
<protein>
    <recommendedName>
        <fullName evidence="2">NAD/GMP synthase domain-containing protein</fullName>
    </recommendedName>
</protein>
<dbReference type="Gene3D" id="3.40.50.620">
    <property type="entry name" value="HUPs"/>
    <property type="match status" value="1"/>
</dbReference>
<dbReference type="InterPro" id="IPR022310">
    <property type="entry name" value="NAD/GMP_synthase"/>
</dbReference>
<dbReference type="PANTHER" id="PTHR43169:SF2">
    <property type="entry name" value="NAD_GMP SYNTHASE DOMAIN-CONTAINING PROTEIN"/>
    <property type="match status" value="1"/>
</dbReference>
<dbReference type="NCBIfam" id="TIGR00268">
    <property type="entry name" value="ATP-dependent sacrificial sulfur transferase LarE"/>
    <property type="match status" value="1"/>
</dbReference>
<dbReference type="AlphaFoldDB" id="A0A1Z5HP16"/>
<dbReference type="RefSeq" id="WP_088552618.1">
    <property type="nucleotide sequence ID" value="NZ_BDGJ01000003.1"/>
</dbReference>
<dbReference type="InterPro" id="IPR014729">
    <property type="entry name" value="Rossmann-like_a/b/a_fold"/>
</dbReference>
<comment type="caution">
    <text evidence="3">The sequence shown here is derived from an EMBL/GenBank/DDBJ whole genome shotgun (WGS) entry which is preliminary data.</text>
</comment>
<sequence length="278" mass="31216">MNNTAEHKLEKLKNILSEMGGVVIAFSGGVDSTFLTKVAHEVLGDKALAVTATSETYPQHELEEAKRLAGSLGVRHLIIRSEELEVPGFADNPPDRCYHCKKELFSKLKQVAEEQGLAYIIDGSNADDIHDYRPGMKAIRELGVRSPLREAGLTKEEIRELSRAMNLPTWNKPSFACLSSRFPYGDKITREKLRMVGEAENYLRQLGLEQLRVRHHGQIARIEVKPDAFPLILKEAPNIVSKLKGLGYNYVTLDLEGYRTGSMNEVLKEERQAWTANS</sequence>
<evidence type="ECO:0000259" key="2">
    <source>
        <dbReference type="Pfam" id="PF02540"/>
    </source>
</evidence>
<proteinExistence type="predicted"/>
<dbReference type="EMBL" id="BDGJ01000003">
    <property type="protein sequence ID" value="GAW91020.1"/>
    <property type="molecule type" value="Genomic_DNA"/>
</dbReference>
<accession>A0A1Z5HP16</accession>
<dbReference type="InterPro" id="IPR005232">
    <property type="entry name" value="LarE"/>
</dbReference>
<dbReference type="SUPFAM" id="SSF52402">
    <property type="entry name" value="Adenine nucleotide alpha hydrolases-like"/>
    <property type="match status" value="1"/>
</dbReference>
<dbReference type="GO" id="GO:0006163">
    <property type="term" value="P:purine nucleotide metabolic process"/>
    <property type="evidence" value="ECO:0007669"/>
    <property type="project" value="UniProtKB-ARBA"/>
</dbReference>
<name>A0A1Z5HP16_9FIRM</name>
<dbReference type="PIRSF" id="PIRSF006661">
    <property type="entry name" value="PP-lp_UCP006661"/>
    <property type="match status" value="1"/>
</dbReference>
<feature type="domain" description="NAD/GMP synthase" evidence="2">
    <location>
        <begin position="18"/>
        <end position="79"/>
    </location>
</feature>
<evidence type="ECO:0000313" key="3">
    <source>
        <dbReference type="EMBL" id="GAW91020.1"/>
    </source>
</evidence>
<dbReference type="CDD" id="cd01990">
    <property type="entry name" value="LarE-like"/>
    <property type="match status" value="1"/>
</dbReference>
<dbReference type="Pfam" id="PF02540">
    <property type="entry name" value="NAD_synthase"/>
    <property type="match status" value="1"/>
</dbReference>
<dbReference type="OrthoDB" id="9776919at2"/>
<evidence type="ECO:0000313" key="4">
    <source>
        <dbReference type="Proteomes" id="UP000197032"/>
    </source>
</evidence>
<dbReference type="GO" id="GO:0016783">
    <property type="term" value="F:sulfurtransferase activity"/>
    <property type="evidence" value="ECO:0007669"/>
    <property type="project" value="InterPro"/>
</dbReference>